<evidence type="ECO:0000256" key="8">
    <source>
        <dbReference type="SAM" id="MobiDB-lite"/>
    </source>
</evidence>
<dbReference type="GO" id="GO:0070336">
    <property type="term" value="F:flap-structured DNA binding"/>
    <property type="evidence" value="ECO:0007669"/>
    <property type="project" value="TreeGrafter"/>
</dbReference>
<evidence type="ECO:0000256" key="6">
    <source>
        <dbReference type="PROSITE-ProRule" id="PRU01256"/>
    </source>
</evidence>
<reference evidence="10" key="2">
    <citation type="submission" date="2025-09" db="UniProtKB">
        <authorList>
            <consortium name="Ensembl"/>
        </authorList>
    </citation>
    <scope>IDENTIFICATION</scope>
</reference>
<proteinExistence type="inferred from homology"/>
<dbReference type="Ensembl" id="ENSPSTT00000008668.1">
    <property type="protein sequence ID" value="ENSPSTP00000008255.1"/>
    <property type="gene ID" value="ENSPSTG00000005836.1"/>
</dbReference>
<dbReference type="Proteomes" id="UP000694428">
    <property type="component" value="Unplaced"/>
</dbReference>
<evidence type="ECO:0000256" key="5">
    <source>
        <dbReference type="ARBA" id="ARBA00023204"/>
    </source>
</evidence>
<dbReference type="Gene3D" id="3.30.160.60">
    <property type="entry name" value="Classic Zinc Finger"/>
    <property type="match status" value="1"/>
</dbReference>
<dbReference type="InterPro" id="IPR033315">
    <property type="entry name" value="Fan1-like"/>
</dbReference>
<comment type="similarity">
    <text evidence="7">Belongs to the FAN1 family.</text>
</comment>
<dbReference type="GO" id="GO:0036297">
    <property type="term" value="P:interstrand cross-link repair"/>
    <property type="evidence" value="ECO:0007669"/>
    <property type="project" value="InterPro"/>
</dbReference>
<accession>A0A8C9F2C0</accession>
<dbReference type="PANTHER" id="PTHR15749">
    <property type="entry name" value="FANCONI-ASSOCIATED NUCLEASE 1"/>
    <property type="match status" value="1"/>
</dbReference>
<dbReference type="GO" id="GO:0008270">
    <property type="term" value="F:zinc ion binding"/>
    <property type="evidence" value="ECO:0007669"/>
    <property type="project" value="UniProtKB-KW"/>
</dbReference>
<evidence type="ECO:0000313" key="10">
    <source>
        <dbReference type="Ensembl" id="ENSPSTP00000008255.1"/>
    </source>
</evidence>
<keyword evidence="7" id="KW-0378">Hydrolase</keyword>
<keyword evidence="1 7" id="KW-0479">Metal-binding</keyword>
<keyword evidence="7" id="KW-0540">Nuclease</keyword>
<evidence type="ECO:0000256" key="2">
    <source>
        <dbReference type="ARBA" id="ARBA00022763"/>
    </source>
</evidence>
<comment type="function">
    <text evidence="7">Nuclease required for the repair of DNA interstrand cross-links (ICL). Acts as a 5'-3' exonuclease that anchors at a cut end of DNA and cleaves DNA successively at every third nucleotide, allowing to excise an ICL from one strand through flanking incisions.</text>
</comment>
<keyword evidence="11" id="KW-1185">Reference proteome</keyword>
<feature type="domain" description="UBZ4-type" evidence="9">
    <location>
        <begin position="57"/>
        <end position="85"/>
    </location>
</feature>
<evidence type="ECO:0000256" key="7">
    <source>
        <dbReference type="RuleBase" id="RU365033"/>
    </source>
</evidence>
<dbReference type="PROSITE" id="PS51908">
    <property type="entry name" value="ZF_UBZ4"/>
    <property type="match status" value="1"/>
</dbReference>
<evidence type="ECO:0000313" key="11">
    <source>
        <dbReference type="Proteomes" id="UP000694428"/>
    </source>
</evidence>
<dbReference type="EC" id="3.1.4.1" evidence="7"/>
<keyword evidence="2 6" id="KW-0227">DNA damage</keyword>
<feature type="region of interest" description="Disordered" evidence="8">
    <location>
        <begin position="1"/>
        <end position="44"/>
    </location>
</feature>
<keyword evidence="7" id="KW-0464">Manganese</keyword>
<dbReference type="GO" id="GO:0008409">
    <property type="term" value="F:5'-3' exonuclease activity"/>
    <property type="evidence" value="ECO:0007669"/>
    <property type="project" value="TreeGrafter"/>
</dbReference>
<evidence type="ECO:0000256" key="4">
    <source>
        <dbReference type="ARBA" id="ARBA00022833"/>
    </source>
</evidence>
<dbReference type="PANTHER" id="PTHR15749:SF4">
    <property type="entry name" value="FANCONI-ASSOCIATED NUCLEASE 1"/>
    <property type="match status" value="1"/>
</dbReference>
<organism evidence="10 11">
    <name type="scientific">Pavo cristatus</name>
    <name type="common">Indian peafowl</name>
    <name type="synonym">Blue peafowl</name>
    <dbReference type="NCBI Taxonomy" id="9049"/>
    <lineage>
        <taxon>Eukaryota</taxon>
        <taxon>Metazoa</taxon>
        <taxon>Chordata</taxon>
        <taxon>Craniata</taxon>
        <taxon>Vertebrata</taxon>
        <taxon>Euteleostomi</taxon>
        <taxon>Archelosauria</taxon>
        <taxon>Archosauria</taxon>
        <taxon>Dinosauria</taxon>
        <taxon>Saurischia</taxon>
        <taxon>Theropoda</taxon>
        <taxon>Coelurosauria</taxon>
        <taxon>Aves</taxon>
        <taxon>Neognathae</taxon>
        <taxon>Galloanserae</taxon>
        <taxon>Galliformes</taxon>
        <taxon>Phasianidae</taxon>
        <taxon>Phasianinae</taxon>
        <taxon>Pavo</taxon>
    </lineage>
</organism>
<feature type="region of interest" description="Disordered" evidence="8">
    <location>
        <begin position="284"/>
        <end position="310"/>
    </location>
</feature>
<keyword evidence="7" id="KW-0539">Nucleus</keyword>
<dbReference type="GO" id="GO:0017108">
    <property type="term" value="F:5'-flap endonuclease activity"/>
    <property type="evidence" value="ECO:0007669"/>
    <property type="project" value="TreeGrafter"/>
</dbReference>
<dbReference type="SMART" id="SM00734">
    <property type="entry name" value="ZnF_Rad18"/>
    <property type="match status" value="1"/>
</dbReference>
<name>A0A8C9F2C0_PAVCR</name>
<comment type="cofactor">
    <cofactor evidence="7">
        <name>Mg(2+)</name>
        <dbReference type="ChEBI" id="CHEBI:18420"/>
    </cofactor>
    <cofactor evidence="7">
        <name>Mn(2+)</name>
        <dbReference type="ChEBI" id="CHEBI:29035"/>
    </cofactor>
</comment>
<evidence type="ECO:0000256" key="3">
    <source>
        <dbReference type="ARBA" id="ARBA00022771"/>
    </source>
</evidence>
<keyword evidence="3 6" id="KW-0863">Zinc-finger</keyword>
<dbReference type="AlphaFoldDB" id="A0A8C9F2C0"/>
<dbReference type="GO" id="GO:0005634">
    <property type="term" value="C:nucleus"/>
    <property type="evidence" value="ECO:0007669"/>
    <property type="project" value="UniProtKB-SubCell"/>
</dbReference>
<reference evidence="10" key="1">
    <citation type="submission" date="2025-08" db="UniProtKB">
        <authorList>
            <consortium name="Ensembl"/>
        </authorList>
    </citation>
    <scope>IDENTIFICATION</scope>
</reference>
<dbReference type="GO" id="GO:0004528">
    <property type="term" value="F:phosphodiesterase I activity"/>
    <property type="evidence" value="ECO:0007669"/>
    <property type="project" value="UniProtKB-EC"/>
</dbReference>
<keyword evidence="7" id="KW-0460">Magnesium</keyword>
<keyword evidence="5 6" id="KW-0234">DNA repair</keyword>
<evidence type="ECO:0000259" key="9">
    <source>
        <dbReference type="PROSITE" id="PS51908"/>
    </source>
</evidence>
<protein>
    <recommendedName>
        <fullName evidence="7">Fanconi-associated nuclease</fullName>
        <ecNumber evidence="7">3.1.4.1</ecNumber>
    </recommendedName>
</protein>
<sequence>MSESRSSGRRKAQIALSPSRKKKKKETARKVEDKGTRSVPPQSSSIISFFNNVPPAKVVCPVCGQMVPRYGINQHMDELCQGGRAGRGGGGGAARVTTQSLPGAPVSGNCRPYCSEPSHLRTSPSQSSVLKTERRAAQQVSPYFSSQGSVGDVYTEPLEQTVKVVSLGTLSSKLSRRRCIQRGKQIVYKEMDSSPPAVHSVCNSAVALDEGADEICAGSSSQKENELVQRVHQEQNPSEKESEFQSEINEYDKEDLTDVVQVSLPADNSERVLFGARNTRAGSRSKGVVLSPSNSQTHLAAGTSAEPVSSSEVKAQPGAQHFLSSEMEVNCGTQSCFNDSDEQVLPVEVLEDFNYEFYHNLSETVEKVESQNSIGDILNKINEVSSPGHPYYLRNFLMVLQAVLENEDDMRLFDEQDMNVITKFCQLSGICLFLYYHAVFCRENCFIALGEEHCTNRQFSLLNLMEESPFSQEMCPSRSFLQESAKATWQGMVSQQHKRCGWKAVSQ</sequence>
<comment type="subcellular location">
    <subcellularLocation>
        <location evidence="7">Nucleus</location>
    </subcellularLocation>
</comment>
<keyword evidence="4" id="KW-0862">Zinc</keyword>
<dbReference type="InterPro" id="IPR006642">
    <property type="entry name" value="Rad18_UBZ4"/>
</dbReference>
<comment type="catalytic activity">
    <reaction evidence="7">
        <text>Hydrolytically removes 5'-nucleotides successively from the 3'-hydroxy termini of 3'-hydroxy-terminated oligonucleotides.</text>
        <dbReference type="EC" id="3.1.4.1"/>
    </reaction>
</comment>
<evidence type="ECO:0000256" key="1">
    <source>
        <dbReference type="ARBA" id="ARBA00022723"/>
    </source>
</evidence>